<dbReference type="Proteomes" id="UP001290861">
    <property type="component" value="Unassembled WGS sequence"/>
</dbReference>
<name>A0ABU5MYI3_9BACT</name>
<dbReference type="SMART" id="SM00327">
    <property type="entry name" value="VWA"/>
    <property type="match status" value="1"/>
</dbReference>
<feature type="domain" description="VWFA" evidence="6">
    <location>
        <begin position="90"/>
        <end position="287"/>
    </location>
</feature>
<keyword evidence="3 5" id="KW-1133">Transmembrane helix</keyword>
<dbReference type="SUPFAM" id="SSF53300">
    <property type="entry name" value="vWA-like"/>
    <property type="match status" value="1"/>
</dbReference>
<dbReference type="EMBL" id="JARVCO010000010">
    <property type="protein sequence ID" value="MDZ8119247.1"/>
    <property type="molecule type" value="Genomic_DNA"/>
</dbReference>
<evidence type="ECO:0000256" key="4">
    <source>
        <dbReference type="ARBA" id="ARBA00023136"/>
    </source>
</evidence>
<evidence type="ECO:0000259" key="6">
    <source>
        <dbReference type="PROSITE" id="PS50234"/>
    </source>
</evidence>
<dbReference type="PANTHER" id="PTHR22550">
    <property type="entry name" value="SPORE GERMINATION PROTEIN"/>
    <property type="match status" value="1"/>
</dbReference>
<keyword evidence="4 5" id="KW-0472">Membrane</keyword>
<protein>
    <submittedName>
        <fullName evidence="7">VWA domain-containing protein</fullName>
    </submittedName>
</protein>
<dbReference type="PROSITE" id="PS50234">
    <property type="entry name" value="VWFA"/>
    <property type="match status" value="1"/>
</dbReference>
<keyword evidence="8" id="KW-1185">Reference proteome</keyword>
<feature type="transmembrane region" description="Helical" evidence="5">
    <location>
        <begin position="6"/>
        <end position="26"/>
    </location>
</feature>
<keyword evidence="1" id="KW-1003">Cell membrane</keyword>
<dbReference type="PANTHER" id="PTHR22550:SF5">
    <property type="entry name" value="LEUCINE ZIPPER PROTEIN 4"/>
    <property type="match status" value="1"/>
</dbReference>
<keyword evidence="2 5" id="KW-0812">Transmembrane</keyword>
<evidence type="ECO:0000256" key="3">
    <source>
        <dbReference type="ARBA" id="ARBA00022989"/>
    </source>
</evidence>
<dbReference type="Pfam" id="PF13519">
    <property type="entry name" value="VWA_2"/>
    <property type="match status" value="1"/>
</dbReference>
<evidence type="ECO:0000256" key="1">
    <source>
        <dbReference type="ARBA" id="ARBA00022475"/>
    </source>
</evidence>
<proteinExistence type="predicted"/>
<comment type="caution">
    <text evidence="7">The sequence shown here is derived from an EMBL/GenBank/DDBJ whole genome shotgun (WGS) entry which is preliminary data.</text>
</comment>
<organism evidence="7 8">
    <name type="scientific">Pontiella agarivorans</name>
    <dbReference type="NCBI Taxonomy" id="3038953"/>
    <lineage>
        <taxon>Bacteria</taxon>
        <taxon>Pseudomonadati</taxon>
        <taxon>Kiritimatiellota</taxon>
        <taxon>Kiritimatiellia</taxon>
        <taxon>Kiritimatiellales</taxon>
        <taxon>Pontiellaceae</taxon>
        <taxon>Pontiella</taxon>
    </lineage>
</organism>
<dbReference type="RefSeq" id="WP_322609031.1">
    <property type="nucleotide sequence ID" value="NZ_JARVCO010000010.1"/>
</dbReference>
<dbReference type="InterPro" id="IPR036465">
    <property type="entry name" value="vWFA_dom_sf"/>
</dbReference>
<dbReference type="Gene3D" id="3.40.50.410">
    <property type="entry name" value="von Willebrand factor, type A domain"/>
    <property type="match status" value="1"/>
</dbReference>
<dbReference type="InterPro" id="IPR002035">
    <property type="entry name" value="VWF_A"/>
</dbReference>
<evidence type="ECO:0000313" key="8">
    <source>
        <dbReference type="Proteomes" id="UP001290861"/>
    </source>
</evidence>
<feature type="transmembrane region" description="Helical" evidence="5">
    <location>
        <begin position="307"/>
        <end position="324"/>
    </location>
</feature>
<accession>A0ABU5MYI3</accession>
<sequence>MKWHNPDILLGLIALLPLLLITGLMLRRRIHLLKKMADDGLWPTMIPLLSPGRQRTKNFLRVLAFAFLIAALARPQWGFKWEEVKQHGLSIIVALDTSKSMLAQDIKPNRLQQAKWGVRDLVKELSGDRIGIVAFSGDAFLQCPATIDYAAFLMMLDDIYAGIVPIGGTDLFQALETSVESFKKSEETQSDKVIILISDGESTTGDPLALLPRLKEEGIHVFAIGVGTKEGDLIQTSEGFVKDSKGNVVKSSLDEKLLERLAFETGGFYVRSAPGDFGLERVYQQGIAQLQREDRETRMSKIWTERFQWFAGAALLILILESLIRPIKWRRHE</sequence>
<evidence type="ECO:0000313" key="7">
    <source>
        <dbReference type="EMBL" id="MDZ8119247.1"/>
    </source>
</evidence>
<evidence type="ECO:0000256" key="2">
    <source>
        <dbReference type="ARBA" id="ARBA00022692"/>
    </source>
</evidence>
<evidence type="ECO:0000256" key="5">
    <source>
        <dbReference type="SAM" id="Phobius"/>
    </source>
</evidence>
<gene>
    <name evidence="7" type="ORF">P9H32_11490</name>
</gene>
<reference evidence="7 8" key="1">
    <citation type="journal article" date="2024" name="Appl. Environ. Microbiol.">
        <title>Pontiella agarivorans sp. nov., a novel marine anaerobic bacterium capable of degrading macroalgal polysaccharides and fixing nitrogen.</title>
        <authorList>
            <person name="Liu N."/>
            <person name="Kivenson V."/>
            <person name="Peng X."/>
            <person name="Cui Z."/>
            <person name="Lankiewicz T.S."/>
            <person name="Gosselin K.M."/>
            <person name="English C.J."/>
            <person name="Blair E.M."/>
            <person name="O'Malley M.A."/>
            <person name="Valentine D.L."/>
        </authorList>
    </citation>
    <scope>NUCLEOTIDE SEQUENCE [LARGE SCALE GENOMIC DNA]</scope>
    <source>
        <strain evidence="7 8">NLcol2</strain>
    </source>
</reference>
<dbReference type="InterPro" id="IPR050768">
    <property type="entry name" value="UPF0353/GerABKA_families"/>
</dbReference>